<sequence>MQSSNDKDGTVCPTVHKSFCNVNGAAQFFYDPDEGSCLSATVQRAHVCNRSPNQFASIEDCLAACVKGRWAPEHRCVQKPRFVACTAEDARAQVAAPLPPTLDYVHEATGRVDFRSFESVTQALRVVHSAKEAIPVESLTIIVPLLLSLVLAGWWWYKGRQSSSTTSADSRTSCRSNSSLHTLQESDEAKHRRPGGPTLRSYRLGRRRHSVPIPSVQFPALANFGPAESTGRDLALADALSRIRCDSDEPPESELEDVANHATAVLSTPVSDTTAKRMAKETSEDDELRTAPLEAGQAPCELLMGRSEVALPTHSSLVRVAQFENTLQLRSVVQQLALTIAVAEEDLEFEHRALTARHVLVKAARGRVARFRIMNNSVYIELHGFKVTVVDFAASRLCAGAVSVSSDTDQPLNVGGRLKRWLRDAVWPDLLGYNPTICGGVLEDFSAAEYHGGTLRTEELAPRPQTSSYGGCTRDDVNRADDANRASTEAFETPLLDDIYCRRSDASEDGTDETEVVEGNWADLDESRPQRLEWQPSHHHQRDERRRSGLADWELSHVNNSGLSEDTAYLALPENKCPSEEVLGACSFDQHQQNAWCAAAAAVAPCFVSPVEPLRAPRHSQDVFDQLLKACRQPEAVAFSEILQELEIALPVQSSLIRVAQFENTLQLRSVVQQLALTIAVAEEDLEFEHRALTARHVLVKAARGRVARFRIMNNSVYIELHGFKVTVVDFAASRLCAGA</sequence>
<dbReference type="GO" id="GO:0005737">
    <property type="term" value="C:cytoplasm"/>
    <property type="evidence" value="ECO:0007669"/>
    <property type="project" value="TreeGrafter"/>
</dbReference>
<accession>A0AAQ4F0A3</accession>
<evidence type="ECO:0000256" key="2">
    <source>
        <dbReference type="SAM" id="Phobius"/>
    </source>
</evidence>
<feature type="compositionally biased region" description="Basic and acidic residues" evidence="1">
    <location>
        <begin position="473"/>
        <end position="484"/>
    </location>
</feature>
<dbReference type="PANTHER" id="PTHR24419:SF18">
    <property type="entry name" value="SERINE_THREONINE-PROTEIN KINASE HASPIN"/>
    <property type="match status" value="1"/>
</dbReference>
<proteinExistence type="predicted"/>
<protein>
    <submittedName>
        <fullName evidence="3">Uncharacterized protein</fullName>
    </submittedName>
</protein>
<dbReference type="SUPFAM" id="SSF57362">
    <property type="entry name" value="BPTI-like"/>
    <property type="match status" value="1"/>
</dbReference>
<feature type="transmembrane region" description="Helical" evidence="2">
    <location>
        <begin position="139"/>
        <end position="157"/>
    </location>
</feature>
<reference evidence="3 4" key="1">
    <citation type="journal article" date="2023" name="Arcadia Sci">
        <title>De novo assembly of a long-read Amblyomma americanum tick genome.</title>
        <authorList>
            <person name="Chou S."/>
            <person name="Poskanzer K.E."/>
            <person name="Rollins M."/>
            <person name="Thuy-Boun P.S."/>
        </authorList>
    </citation>
    <scope>NUCLEOTIDE SEQUENCE [LARGE SCALE GENOMIC DNA]</scope>
    <source>
        <strain evidence="3">F_SG_1</strain>
        <tissue evidence="3">Salivary glands</tissue>
    </source>
</reference>
<evidence type="ECO:0000313" key="4">
    <source>
        <dbReference type="Proteomes" id="UP001321473"/>
    </source>
</evidence>
<dbReference type="Gene3D" id="1.10.510.10">
    <property type="entry name" value="Transferase(Phosphotransferase) domain 1"/>
    <property type="match status" value="2"/>
</dbReference>
<dbReference type="GO" id="GO:0005634">
    <property type="term" value="C:nucleus"/>
    <property type="evidence" value="ECO:0007669"/>
    <property type="project" value="TreeGrafter"/>
</dbReference>
<evidence type="ECO:0000313" key="3">
    <source>
        <dbReference type="EMBL" id="KAK8780584.1"/>
    </source>
</evidence>
<dbReference type="GO" id="GO:0035556">
    <property type="term" value="P:intracellular signal transduction"/>
    <property type="evidence" value="ECO:0007669"/>
    <property type="project" value="TreeGrafter"/>
</dbReference>
<dbReference type="Proteomes" id="UP001321473">
    <property type="component" value="Unassembled WGS sequence"/>
</dbReference>
<dbReference type="Pfam" id="PF12330">
    <property type="entry name" value="Haspin_kinase"/>
    <property type="match status" value="2"/>
</dbReference>
<dbReference type="PANTHER" id="PTHR24419">
    <property type="entry name" value="INTERLEUKIN-1 RECEPTOR-ASSOCIATED KINASE"/>
    <property type="match status" value="1"/>
</dbReference>
<name>A0AAQ4F0A3_AMBAM</name>
<feature type="compositionally biased region" description="Low complexity" evidence="1">
    <location>
        <begin position="162"/>
        <end position="176"/>
    </location>
</feature>
<dbReference type="AlphaFoldDB" id="A0AAQ4F0A3"/>
<keyword evidence="2" id="KW-0472">Membrane</keyword>
<evidence type="ECO:0000256" key="1">
    <source>
        <dbReference type="SAM" id="MobiDB-lite"/>
    </source>
</evidence>
<feature type="region of interest" description="Disordered" evidence="1">
    <location>
        <begin position="162"/>
        <end position="205"/>
    </location>
</feature>
<dbReference type="GO" id="GO:0004867">
    <property type="term" value="F:serine-type endopeptidase inhibitor activity"/>
    <property type="evidence" value="ECO:0007669"/>
    <property type="project" value="InterPro"/>
</dbReference>
<feature type="region of interest" description="Disordered" evidence="1">
    <location>
        <begin position="456"/>
        <end position="488"/>
    </location>
</feature>
<keyword evidence="4" id="KW-1185">Reference proteome</keyword>
<feature type="compositionally biased region" description="Acidic residues" evidence="1">
    <location>
        <begin position="507"/>
        <end position="516"/>
    </location>
</feature>
<keyword evidence="2" id="KW-0812">Transmembrane</keyword>
<feature type="non-terminal residue" evidence="3">
    <location>
        <position position="740"/>
    </location>
</feature>
<dbReference type="EMBL" id="JARKHS020008645">
    <property type="protein sequence ID" value="KAK8780584.1"/>
    <property type="molecule type" value="Genomic_DNA"/>
</dbReference>
<comment type="caution">
    <text evidence="3">The sequence shown here is derived from an EMBL/GenBank/DDBJ whole genome shotgun (WGS) entry which is preliminary data.</text>
</comment>
<organism evidence="3 4">
    <name type="scientific">Amblyomma americanum</name>
    <name type="common">Lone star tick</name>
    <dbReference type="NCBI Taxonomy" id="6943"/>
    <lineage>
        <taxon>Eukaryota</taxon>
        <taxon>Metazoa</taxon>
        <taxon>Ecdysozoa</taxon>
        <taxon>Arthropoda</taxon>
        <taxon>Chelicerata</taxon>
        <taxon>Arachnida</taxon>
        <taxon>Acari</taxon>
        <taxon>Parasitiformes</taxon>
        <taxon>Ixodida</taxon>
        <taxon>Ixodoidea</taxon>
        <taxon>Ixodidae</taxon>
        <taxon>Amblyomminae</taxon>
        <taxon>Amblyomma</taxon>
    </lineage>
</organism>
<dbReference type="GO" id="GO:0072354">
    <property type="term" value="F:histone H3T3 kinase activity"/>
    <property type="evidence" value="ECO:0007669"/>
    <property type="project" value="TreeGrafter"/>
</dbReference>
<dbReference type="GO" id="GO:0000278">
    <property type="term" value="P:mitotic cell cycle"/>
    <property type="evidence" value="ECO:0007669"/>
    <property type="project" value="TreeGrafter"/>
</dbReference>
<dbReference type="InterPro" id="IPR036880">
    <property type="entry name" value="Kunitz_BPTI_sf"/>
</dbReference>
<keyword evidence="2" id="KW-1133">Transmembrane helix</keyword>
<gene>
    <name evidence="3" type="ORF">V5799_018074</name>
</gene>
<feature type="region of interest" description="Disordered" evidence="1">
    <location>
        <begin position="505"/>
        <end position="545"/>
    </location>
</feature>